<evidence type="ECO:0000256" key="8">
    <source>
        <dbReference type="ARBA" id="ARBA00022927"/>
    </source>
</evidence>
<evidence type="ECO:0000256" key="7">
    <source>
        <dbReference type="ARBA" id="ARBA00022840"/>
    </source>
</evidence>
<dbReference type="Proteomes" id="UP000242592">
    <property type="component" value="Unassembled WGS sequence"/>
</dbReference>
<name>A0A1M5QL62_9BACT</name>
<dbReference type="GO" id="GO:0005829">
    <property type="term" value="C:cytosol"/>
    <property type="evidence" value="ECO:0007669"/>
    <property type="project" value="TreeGrafter"/>
</dbReference>
<dbReference type="InterPro" id="IPR014001">
    <property type="entry name" value="Helicase_ATP-bd"/>
</dbReference>
<keyword evidence="8 12" id="KW-0653">Protein transport</keyword>
<comment type="subunit">
    <text evidence="12">Monomer and homodimer. Part of the essential Sec protein translocation apparatus which comprises SecA, SecYEG and auxiliary proteins SecDF. Other proteins may also be involved.</text>
</comment>
<protein>
    <recommendedName>
        <fullName evidence="12">Protein translocase subunit SecA</fullName>
        <ecNumber evidence="12">7.4.2.8</ecNumber>
    </recommendedName>
</protein>
<dbReference type="Pfam" id="PF01043">
    <property type="entry name" value="SecA_PP_bind"/>
    <property type="match status" value="1"/>
</dbReference>
<keyword evidence="4 12" id="KW-1003">Cell membrane</keyword>
<feature type="binding site" evidence="12">
    <location>
        <position position="77"/>
    </location>
    <ligand>
        <name>ATP</name>
        <dbReference type="ChEBI" id="CHEBI:30616"/>
    </ligand>
</feature>
<dbReference type="GO" id="GO:0006605">
    <property type="term" value="P:protein targeting"/>
    <property type="evidence" value="ECO:0007669"/>
    <property type="project" value="UniProtKB-UniRule"/>
</dbReference>
<evidence type="ECO:0000259" key="13">
    <source>
        <dbReference type="PROSITE" id="PS51192"/>
    </source>
</evidence>
<dbReference type="PROSITE" id="PS51192">
    <property type="entry name" value="HELICASE_ATP_BIND_1"/>
    <property type="match status" value="1"/>
</dbReference>
<dbReference type="PROSITE" id="PS01312">
    <property type="entry name" value="SECA"/>
    <property type="match status" value="1"/>
</dbReference>
<dbReference type="STRING" id="1123380.SAMN02745199_0011"/>
<dbReference type="Gene3D" id="3.40.50.300">
    <property type="entry name" value="P-loop containing nucleotide triphosphate hydrolases"/>
    <property type="match status" value="4"/>
</dbReference>
<dbReference type="CDD" id="cd18803">
    <property type="entry name" value="SF2_C_secA"/>
    <property type="match status" value="1"/>
</dbReference>
<gene>
    <name evidence="12" type="primary">secA</name>
    <name evidence="16" type="ORF">SAMN02745199_0011</name>
</gene>
<dbReference type="HAMAP" id="MF_01382">
    <property type="entry name" value="SecA"/>
    <property type="match status" value="1"/>
</dbReference>
<dbReference type="FunFam" id="3.90.1440.10:FF:000003">
    <property type="entry name" value="Preprotein translocase SecA subunit"/>
    <property type="match status" value="1"/>
</dbReference>
<keyword evidence="10 12" id="KW-0811">Translocation</keyword>
<dbReference type="GO" id="GO:0043952">
    <property type="term" value="P:protein transport by the Sec complex"/>
    <property type="evidence" value="ECO:0007669"/>
    <property type="project" value="TreeGrafter"/>
</dbReference>
<feature type="domain" description="Helicase C-terminal" evidence="14">
    <location>
        <begin position="452"/>
        <end position="638"/>
    </location>
</feature>
<dbReference type="GO" id="GO:0005886">
    <property type="term" value="C:plasma membrane"/>
    <property type="evidence" value="ECO:0007669"/>
    <property type="project" value="UniProtKB-SubCell"/>
</dbReference>
<dbReference type="PROSITE" id="PS51196">
    <property type="entry name" value="SECA_MOTOR_DEAD"/>
    <property type="match status" value="1"/>
</dbReference>
<dbReference type="GO" id="GO:0065002">
    <property type="term" value="P:intracellular protein transmembrane transport"/>
    <property type="evidence" value="ECO:0007669"/>
    <property type="project" value="UniProtKB-UniRule"/>
</dbReference>
<keyword evidence="3 12" id="KW-0813">Transport</keyword>
<evidence type="ECO:0000259" key="15">
    <source>
        <dbReference type="PROSITE" id="PS51196"/>
    </source>
</evidence>
<dbReference type="GO" id="GO:0008564">
    <property type="term" value="F:protein-exporting ATPase activity"/>
    <property type="evidence" value="ECO:0007669"/>
    <property type="project" value="UniProtKB-EC"/>
</dbReference>
<dbReference type="EMBL" id="FQXN01000001">
    <property type="protein sequence ID" value="SHH14875.1"/>
    <property type="molecule type" value="Genomic_DNA"/>
</dbReference>
<sequence length="856" mass="99297">MKLFDKNERMIKKYFKRVAKINEKNYENTVSEELRKKFLKIKENIDEENIDEYLNEVFAIVREIAKRTIGMRPFDVQLIGGMVLHEGKVAEMKTGEGKTLVATMPIVLNALLGKGVHLVTVNDYLAKRDAMWMGPIYLALGLRVSVINTQNKSFEIVWKNPDLAEKALHENWSVWPENFTGEFLSDEEKVKKAVEAFEVDLKEISRKEAYRCDITYGTNTEFGFDYLRDNLVIDLDDRVQRGHFYAIVDEVDSILIDEARTPLIISGPSKTRASDYRRFDQIAKRLIKDKHFVVDEKKKTVILTDDGIEHIEKLLKIDNLYDPEHVNKMYFLLNALKAHHLFKKDVDYIVYNGEVVIVDEFTGRLLPGRRYSGGLHQAIEAKEGVAIKEESVTYATITYQNYFRMYQKLSGMTGTAKTEEEEFKQIYGMEVVVIPTHKPMIRIDRDDLIYRTAEEKYKAIVEEIKKRHAKGQPVLVGTTSIEKSEILSKMLSKESIPHEVLNAKYHEKEAQIIAKAGQKGAVTIATNMAGRGTDIKLGPGVKELGGLLIIGTERHESRRIDNQLRGRAGRQGDPGESIFFLSVEDDIVRIFGGDKISKIMDMVRIQKGEPIYHPMLTRLIEQVQKKVESINFSIRKNLLQMDTVLDAQRKAIYGYREYLLAGNIEEHFKEAIEDFVERRLEEFCEKGVCDTAGILESLKLWGITDKLPDTRDELREVLINKFSERFEAKRKEFGEDFPKIGKFIALRVLDENWRQYLEEVEHVKEAVSLRTYGQKDPIIEFKKETFRMFDEMMARIYEQTIMLIMNLRKIDEKAEKESKKDLEKLRVVHEEFSLVSRKERRATKKSTKKKLKVKRN</sequence>
<evidence type="ECO:0000256" key="6">
    <source>
        <dbReference type="ARBA" id="ARBA00022741"/>
    </source>
</evidence>
<keyword evidence="5 12" id="KW-0963">Cytoplasm</keyword>
<dbReference type="PROSITE" id="PS51194">
    <property type="entry name" value="HELICASE_CTER"/>
    <property type="match status" value="1"/>
</dbReference>
<feature type="domain" description="SecA family profile" evidence="15">
    <location>
        <begin position="1"/>
        <end position="612"/>
    </location>
</feature>
<evidence type="ECO:0000256" key="5">
    <source>
        <dbReference type="ARBA" id="ARBA00022490"/>
    </source>
</evidence>
<feature type="binding site" evidence="12">
    <location>
        <begin position="95"/>
        <end position="99"/>
    </location>
    <ligand>
        <name>ATP</name>
        <dbReference type="ChEBI" id="CHEBI:30616"/>
    </ligand>
</feature>
<feature type="binding site" evidence="12">
    <location>
        <position position="534"/>
    </location>
    <ligand>
        <name>ATP</name>
        <dbReference type="ChEBI" id="CHEBI:30616"/>
    </ligand>
</feature>
<keyword evidence="11 12" id="KW-0472">Membrane</keyword>
<keyword evidence="9 12" id="KW-1278">Translocase</keyword>
<evidence type="ECO:0000256" key="4">
    <source>
        <dbReference type="ARBA" id="ARBA00022475"/>
    </source>
</evidence>
<evidence type="ECO:0000256" key="9">
    <source>
        <dbReference type="ARBA" id="ARBA00022967"/>
    </source>
</evidence>
<dbReference type="SMART" id="SM00957">
    <property type="entry name" value="SecA_DEAD"/>
    <property type="match status" value="1"/>
</dbReference>
<evidence type="ECO:0000256" key="3">
    <source>
        <dbReference type="ARBA" id="ARBA00022448"/>
    </source>
</evidence>
<dbReference type="Gene3D" id="1.10.3060.10">
    <property type="entry name" value="Helical scaffold and wing domains of SecA"/>
    <property type="match status" value="1"/>
</dbReference>
<dbReference type="InterPro" id="IPR011115">
    <property type="entry name" value="SecA_DEAD"/>
</dbReference>
<evidence type="ECO:0000256" key="10">
    <source>
        <dbReference type="ARBA" id="ARBA00023010"/>
    </source>
</evidence>
<dbReference type="InterPro" id="IPR011130">
    <property type="entry name" value="SecA_preprotein_X-link_dom"/>
</dbReference>
<keyword evidence="17" id="KW-1185">Reference proteome</keyword>
<dbReference type="AlphaFoldDB" id="A0A1M5QL62"/>
<keyword evidence="7 12" id="KW-0067">ATP-binding</keyword>
<comment type="catalytic activity">
    <reaction evidence="12">
        <text>ATP + H2O + cellular proteinSide 1 = ADP + phosphate + cellular proteinSide 2.</text>
        <dbReference type="EC" id="7.4.2.8"/>
    </reaction>
</comment>
<dbReference type="RefSeq" id="WP_073070765.1">
    <property type="nucleotide sequence ID" value="NZ_FQXN01000001.1"/>
</dbReference>
<dbReference type="EC" id="7.4.2.8" evidence="12"/>
<comment type="similarity">
    <text evidence="2 12">Belongs to the SecA family.</text>
</comment>
<dbReference type="PANTHER" id="PTHR30612:SF0">
    <property type="entry name" value="CHLOROPLAST PROTEIN-TRANSPORTING ATPASE"/>
    <property type="match status" value="1"/>
</dbReference>
<dbReference type="InterPro" id="IPR036266">
    <property type="entry name" value="SecA_Wing/Scaffold_sf"/>
</dbReference>
<comment type="function">
    <text evidence="12">Part of the Sec protein translocase complex. Interacts with the SecYEG preprotein conducting channel. Has a central role in coupling the hydrolysis of ATP to the transfer of proteins into and across the cell membrane, serving as an ATP-driven molecular motor driving the stepwise translocation of polypeptide chains across the membrane.</text>
</comment>
<dbReference type="InterPro" id="IPR036670">
    <property type="entry name" value="SecA_X-link_sf"/>
</dbReference>
<accession>A0A1M5QL62</accession>
<keyword evidence="6 12" id="KW-0547">Nucleotide-binding</keyword>
<dbReference type="SMART" id="SM00958">
    <property type="entry name" value="SecA_PP_bind"/>
    <property type="match status" value="1"/>
</dbReference>
<dbReference type="SUPFAM" id="SSF81767">
    <property type="entry name" value="Pre-protein crosslinking domain of SecA"/>
    <property type="match status" value="1"/>
</dbReference>
<evidence type="ECO:0000256" key="1">
    <source>
        <dbReference type="ARBA" id="ARBA00004170"/>
    </source>
</evidence>
<organism evidence="16 17">
    <name type="scientific">Thermosipho atlanticus DSM 15807</name>
    <dbReference type="NCBI Taxonomy" id="1123380"/>
    <lineage>
        <taxon>Bacteria</taxon>
        <taxon>Thermotogati</taxon>
        <taxon>Thermotogota</taxon>
        <taxon>Thermotogae</taxon>
        <taxon>Thermotogales</taxon>
        <taxon>Fervidobacteriaceae</taxon>
        <taxon>Thermosipho</taxon>
    </lineage>
</organism>
<dbReference type="Pfam" id="PF07517">
    <property type="entry name" value="SecA_DEAD"/>
    <property type="match status" value="1"/>
</dbReference>
<dbReference type="SUPFAM" id="SSF81886">
    <property type="entry name" value="Helical scaffold and wing domains of SecA"/>
    <property type="match status" value="1"/>
</dbReference>
<dbReference type="InterPro" id="IPR014018">
    <property type="entry name" value="SecA_motor_DEAD"/>
</dbReference>
<evidence type="ECO:0000259" key="14">
    <source>
        <dbReference type="PROSITE" id="PS51194"/>
    </source>
</evidence>
<dbReference type="CDD" id="cd17928">
    <property type="entry name" value="DEXDc_SecA"/>
    <property type="match status" value="1"/>
</dbReference>
<dbReference type="FunFam" id="3.40.50.300:FF:000429">
    <property type="entry name" value="Preprotein translocase subunit SecA"/>
    <property type="match status" value="1"/>
</dbReference>
<dbReference type="InterPro" id="IPR001650">
    <property type="entry name" value="Helicase_C-like"/>
</dbReference>
<dbReference type="GO" id="GO:0005524">
    <property type="term" value="F:ATP binding"/>
    <property type="evidence" value="ECO:0007669"/>
    <property type="project" value="UniProtKB-UniRule"/>
</dbReference>
<evidence type="ECO:0000313" key="16">
    <source>
        <dbReference type="EMBL" id="SHH14875.1"/>
    </source>
</evidence>
<dbReference type="PANTHER" id="PTHR30612">
    <property type="entry name" value="SECA INNER MEMBRANE COMPONENT OF SEC PROTEIN SECRETION SYSTEM"/>
    <property type="match status" value="1"/>
</dbReference>
<dbReference type="PRINTS" id="PR00906">
    <property type="entry name" value="SECA"/>
</dbReference>
<dbReference type="Pfam" id="PF21090">
    <property type="entry name" value="P-loop_SecA"/>
    <property type="match status" value="2"/>
</dbReference>
<reference evidence="17" key="1">
    <citation type="submission" date="2016-11" db="EMBL/GenBank/DDBJ databases">
        <authorList>
            <person name="Varghese N."/>
            <person name="Submissions S."/>
        </authorList>
    </citation>
    <scope>NUCLEOTIDE SEQUENCE [LARGE SCALE GENOMIC DNA]</scope>
    <source>
        <strain evidence="17">DSM 15807</strain>
    </source>
</reference>
<evidence type="ECO:0000256" key="2">
    <source>
        <dbReference type="ARBA" id="ARBA00007650"/>
    </source>
</evidence>
<dbReference type="InterPro" id="IPR020937">
    <property type="entry name" value="SecA_CS"/>
</dbReference>
<dbReference type="InterPro" id="IPR011116">
    <property type="entry name" value="SecA_Wing/Scaffold"/>
</dbReference>
<proteinExistence type="inferred from homology"/>
<dbReference type="SUPFAM" id="SSF52540">
    <property type="entry name" value="P-loop containing nucleoside triphosphate hydrolases"/>
    <property type="match status" value="2"/>
</dbReference>
<dbReference type="InterPro" id="IPR044722">
    <property type="entry name" value="SecA_SF2_C"/>
</dbReference>
<comment type="subcellular location">
    <subcellularLocation>
        <location evidence="12">Cell membrane</location>
        <topology evidence="12">Peripheral membrane protein</topology>
        <orientation evidence="12">Cytoplasmic side</orientation>
    </subcellularLocation>
    <subcellularLocation>
        <location evidence="12">Cytoplasm</location>
    </subcellularLocation>
    <subcellularLocation>
        <location evidence="1">Membrane</location>
        <topology evidence="1">Peripheral membrane protein</topology>
    </subcellularLocation>
    <text evidence="12">Distribution is 50-50.</text>
</comment>
<dbReference type="GO" id="GO:0031522">
    <property type="term" value="C:cell envelope Sec protein transport complex"/>
    <property type="evidence" value="ECO:0007669"/>
    <property type="project" value="TreeGrafter"/>
</dbReference>
<evidence type="ECO:0000256" key="11">
    <source>
        <dbReference type="ARBA" id="ARBA00023136"/>
    </source>
</evidence>
<dbReference type="OrthoDB" id="9805579at2"/>
<feature type="domain" description="Helicase ATP-binding" evidence="13">
    <location>
        <begin position="79"/>
        <end position="290"/>
    </location>
</feature>
<dbReference type="InterPro" id="IPR027417">
    <property type="entry name" value="P-loop_NTPase"/>
</dbReference>
<dbReference type="Pfam" id="PF07516">
    <property type="entry name" value="SecA_SW"/>
    <property type="match status" value="1"/>
</dbReference>
<evidence type="ECO:0000313" key="17">
    <source>
        <dbReference type="Proteomes" id="UP000242592"/>
    </source>
</evidence>
<evidence type="ECO:0000256" key="12">
    <source>
        <dbReference type="HAMAP-Rule" id="MF_01382"/>
    </source>
</evidence>
<dbReference type="InterPro" id="IPR000185">
    <property type="entry name" value="SecA"/>
</dbReference>
<dbReference type="GO" id="GO:0017038">
    <property type="term" value="P:protein import"/>
    <property type="evidence" value="ECO:0007669"/>
    <property type="project" value="InterPro"/>
</dbReference>